<protein>
    <recommendedName>
        <fullName evidence="2">Indole-3-glycerol-phosphate synthase</fullName>
    </recommendedName>
</protein>
<sequence>MKVFGHIWIDSKPIKRVYSIDDIKNSNPNSILLLEPLIDSIELAKYCQLNSISYALSLSYIKDAIFANALNASYIIVEEEDAYIIQPIAQHYLFDTEILVLISDEESISRLAIEGIDGVVFANAIQ</sequence>
<evidence type="ECO:0008006" key="2">
    <source>
        <dbReference type="Google" id="ProtNLM"/>
    </source>
</evidence>
<gene>
    <name evidence="1" type="ORF">MNB_SV-15-905</name>
</gene>
<organism evidence="1">
    <name type="scientific">hydrothermal vent metagenome</name>
    <dbReference type="NCBI Taxonomy" id="652676"/>
    <lineage>
        <taxon>unclassified sequences</taxon>
        <taxon>metagenomes</taxon>
        <taxon>ecological metagenomes</taxon>
    </lineage>
</organism>
<evidence type="ECO:0000313" key="1">
    <source>
        <dbReference type="EMBL" id="SHO81339.1"/>
    </source>
</evidence>
<name>A0A1W1EKD3_9ZZZZ</name>
<proteinExistence type="predicted"/>
<dbReference type="AlphaFoldDB" id="A0A1W1EKD3"/>
<reference evidence="1" key="1">
    <citation type="submission" date="2016-10" db="EMBL/GenBank/DDBJ databases">
        <authorList>
            <person name="de Groot N.N."/>
        </authorList>
    </citation>
    <scope>NUCLEOTIDE SEQUENCE</scope>
</reference>
<dbReference type="EMBL" id="FRYL01000038">
    <property type="protein sequence ID" value="SHO81339.1"/>
    <property type="molecule type" value="Genomic_DNA"/>
</dbReference>
<accession>A0A1W1EKD3</accession>